<gene>
    <name evidence="2" type="ORF">TCAL_14236</name>
</gene>
<dbReference type="EMBL" id="VCGU01000010">
    <property type="protein sequence ID" value="TRY69207.1"/>
    <property type="molecule type" value="Genomic_DNA"/>
</dbReference>
<dbReference type="OMA" id="CFIFRHI"/>
<dbReference type="OrthoDB" id="6260718at2759"/>
<evidence type="ECO:0000313" key="3">
    <source>
        <dbReference type="Proteomes" id="UP000318571"/>
    </source>
</evidence>
<evidence type="ECO:0000313" key="2">
    <source>
        <dbReference type="EMBL" id="TRY69207.1"/>
    </source>
</evidence>
<dbReference type="InterPro" id="IPR055469">
    <property type="entry name" value="DUF7041"/>
</dbReference>
<proteinExistence type="predicted"/>
<keyword evidence="3" id="KW-1185">Reference proteome</keyword>
<dbReference type="Proteomes" id="UP000318571">
    <property type="component" value="Chromosome 1"/>
</dbReference>
<dbReference type="STRING" id="6832.A0A553NUU6"/>
<organism evidence="2 3">
    <name type="scientific">Tigriopus californicus</name>
    <name type="common">Marine copepod</name>
    <dbReference type="NCBI Taxonomy" id="6832"/>
    <lineage>
        <taxon>Eukaryota</taxon>
        <taxon>Metazoa</taxon>
        <taxon>Ecdysozoa</taxon>
        <taxon>Arthropoda</taxon>
        <taxon>Crustacea</taxon>
        <taxon>Multicrustacea</taxon>
        <taxon>Hexanauplia</taxon>
        <taxon>Copepoda</taxon>
        <taxon>Harpacticoida</taxon>
        <taxon>Harpacticidae</taxon>
        <taxon>Tigriopus</taxon>
    </lineage>
</organism>
<dbReference type="PANTHER" id="PTHR33327">
    <property type="entry name" value="ENDONUCLEASE"/>
    <property type="match status" value="1"/>
</dbReference>
<protein>
    <recommendedName>
        <fullName evidence="1">DUF7041 domain-containing protein</fullName>
    </recommendedName>
</protein>
<name>A0A553NUU6_TIGCA</name>
<evidence type="ECO:0000259" key="1">
    <source>
        <dbReference type="Pfam" id="PF23055"/>
    </source>
</evidence>
<accession>A0A553NUU6</accession>
<sequence length="125" mass="13839">MTDLWWATAEATLDSQNVKDDLHSYNFVFAPLPPRASALVCDIILTPPAIGKCNALKTTLLDAYGLSPQRKHDVLSSLTDLGDKRPSEMLSYMESLADIHLLKSSFFKHMFCSLLPATVRTLLAT</sequence>
<dbReference type="PANTHER" id="PTHR33327:SF3">
    <property type="entry name" value="RNA-DIRECTED DNA POLYMERASE"/>
    <property type="match status" value="1"/>
</dbReference>
<dbReference type="AlphaFoldDB" id="A0A553NUU6"/>
<feature type="domain" description="DUF7041" evidence="1">
    <location>
        <begin position="3"/>
        <end position="71"/>
    </location>
</feature>
<reference evidence="2 3" key="1">
    <citation type="journal article" date="2018" name="Nat. Ecol. Evol.">
        <title>Genomic signatures of mitonuclear coevolution across populations of Tigriopus californicus.</title>
        <authorList>
            <person name="Barreto F.S."/>
            <person name="Watson E.T."/>
            <person name="Lima T.G."/>
            <person name="Willett C.S."/>
            <person name="Edmands S."/>
            <person name="Li W."/>
            <person name="Burton R.S."/>
        </authorList>
    </citation>
    <scope>NUCLEOTIDE SEQUENCE [LARGE SCALE GENOMIC DNA]</scope>
    <source>
        <strain evidence="2 3">San Diego</strain>
    </source>
</reference>
<comment type="caution">
    <text evidence="2">The sequence shown here is derived from an EMBL/GenBank/DDBJ whole genome shotgun (WGS) entry which is preliminary data.</text>
</comment>
<dbReference type="Pfam" id="PF23055">
    <property type="entry name" value="DUF7041"/>
    <property type="match status" value="1"/>
</dbReference>